<name>A0A0X8X8A3_HALHR</name>
<organism evidence="2 3">
    <name type="scientific">Halorhodospira halochloris</name>
    <name type="common">Ectothiorhodospira halochloris</name>
    <dbReference type="NCBI Taxonomy" id="1052"/>
    <lineage>
        <taxon>Bacteria</taxon>
        <taxon>Pseudomonadati</taxon>
        <taxon>Pseudomonadota</taxon>
        <taxon>Gammaproteobacteria</taxon>
        <taxon>Chromatiales</taxon>
        <taxon>Ectothiorhodospiraceae</taxon>
        <taxon>Halorhodospira</taxon>
    </lineage>
</organism>
<sequence length="154" mass="16952">MSDEHLRAGVITNVVFPVTAFTAVALFTAYVIYGGLVLGHGSREGSVTSDAPVEFERGIFFDPLEDGGLIIRDHRGDELWSIAEDESAYIHSTAQRMWDYRDRDNVSATLPFIVRSHEDGQVIVSDPMTKRGVAINSFGSQNAEDFVDTLKAAE</sequence>
<gene>
    <name evidence="2" type="ORF">HH1059_06140</name>
</gene>
<evidence type="ECO:0000256" key="1">
    <source>
        <dbReference type="SAM" id="Phobius"/>
    </source>
</evidence>
<dbReference type="EMBL" id="AP017372">
    <property type="protein sequence ID" value="BAU57301.1"/>
    <property type="molecule type" value="Genomic_DNA"/>
</dbReference>
<keyword evidence="1" id="KW-0812">Transmembrane</keyword>
<dbReference type="RefSeq" id="WP_096408159.1">
    <property type="nucleotide sequence ID" value="NZ_AP017372.2"/>
</dbReference>
<proteinExistence type="predicted"/>
<feature type="transmembrane region" description="Helical" evidence="1">
    <location>
        <begin position="14"/>
        <end position="33"/>
    </location>
</feature>
<keyword evidence="1" id="KW-0472">Membrane</keyword>
<dbReference type="KEGG" id="hhk:HH1059_06140"/>
<evidence type="ECO:0000313" key="2">
    <source>
        <dbReference type="EMBL" id="BAU57301.1"/>
    </source>
</evidence>
<keyword evidence="3" id="KW-1185">Reference proteome</keyword>
<keyword evidence="1" id="KW-1133">Transmembrane helix</keyword>
<dbReference type="Proteomes" id="UP000218890">
    <property type="component" value="Chromosome"/>
</dbReference>
<dbReference type="AlphaFoldDB" id="A0A0X8X8A3"/>
<protein>
    <submittedName>
        <fullName evidence="2">InterPro IPR001092</fullName>
    </submittedName>
</protein>
<accession>A0A0X8X8A3</accession>
<reference evidence="2" key="1">
    <citation type="submission" date="2016-02" db="EMBL/GenBank/DDBJ databases">
        <title>Halorhodospira halochloris DSM-1059 complete genome, version 2.</title>
        <authorList>
            <person name="Tsukatani Y."/>
        </authorList>
    </citation>
    <scope>NUCLEOTIDE SEQUENCE</scope>
    <source>
        <strain evidence="2">DSM 1059</strain>
    </source>
</reference>
<dbReference type="InterPro" id="IPR017495">
    <property type="entry name" value="PuhC"/>
</dbReference>
<evidence type="ECO:0000313" key="3">
    <source>
        <dbReference type="Proteomes" id="UP000218890"/>
    </source>
</evidence>
<dbReference type="NCBIfam" id="TIGR03054">
    <property type="entry name" value="photo_alph_chp1"/>
    <property type="match status" value="1"/>
</dbReference>